<reference evidence="1" key="1">
    <citation type="submission" date="2022-08" db="EMBL/GenBank/DDBJ databases">
        <authorList>
            <consortium name="DOE Joint Genome Institute"/>
            <person name="Min B."/>
            <person name="Riley R."/>
            <person name="Sierra-Patev S."/>
            <person name="Naranjo-Ortiz M."/>
            <person name="Looney B."/>
            <person name="Konkel Z."/>
            <person name="Slot J.C."/>
            <person name="Sakamoto Y."/>
            <person name="Steenwyk J.L."/>
            <person name="Rokas A."/>
            <person name="Carro J."/>
            <person name="Camarero S."/>
            <person name="Ferreira P."/>
            <person name="Molpeceres G."/>
            <person name="Ruiz-Duenas F.J."/>
            <person name="Serrano A."/>
            <person name="Henrissat B."/>
            <person name="Drula E."/>
            <person name="Hughes K.W."/>
            <person name="Mata J.L."/>
            <person name="Ishikawa N.K."/>
            <person name="Vargas-Isla R."/>
            <person name="Ushijima S."/>
            <person name="Smith C.A."/>
            <person name="Ahrendt S."/>
            <person name="Andreopoulos W."/>
            <person name="He G."/>
            <person name="Labutti K."/>
            <person name="Lipzen A."/>
            <person name="Ng V."/>
            <person name="Sandor L."/>
            <person name="Barry K."/>
            <person name="Martinez A.T."/>
            <person name="Xiao Y."/>
            <person name="Gibbons J.G."/>
            <person name="Terashima K."/>
            <person name="Hibbett D.S."/>
            <person name="Grigoriev I.V."/>
        </authorList>
    </citation>
    <scope>NUCLEOTIDE SEQUENCE</scope>
    <source>
        <strain evidence="1">Sp2 HRB7682 ss15</strain>
    </source>
</reference>
<evidence type="ECO:0000313" key="2">
    <source>
        <dbReference type="Proteomes" id="UP001150238"/>
    </source>
</evidence>
<comment type="caution">
    <text evidence="1">The sequence shown here is derived from an EMBL/GenBank/DDBJ whole genome shotgun (WGS) entry which is preliminary data.</text>
</comment>
<dbReference type="Proteomes" id="UP001150238">
    <property type="component" value="Unassembled WGS sequence"/>
</dbReference>
<reference evidence="1" key="2">
    <citation type="journal article" date="2023" name="Proc. Natl. Acad. Sci. U.S.A.">
        <title>A global phylogenomic analysis of the shiitake genus Lentinula.</title>
        <authorList>
            <person name="Sierra-Patev S."/>
            <person name="Min B."/>
            <person name="Naranjo-Ortiz M."/>
            <person name="Looney B."/>
            <person name="Konkel Z."/>
            <person name="Slot J.C."/>
            <person name="Sakamoto Y."/>
            <person name="Steenwyk J.L."/>
            <person name="Rokas A."/>
            <person name="Carro J."/>
            <person name="Camarero S."/>
            <person name="Ferreira P."/>
            <person name="Molpeceres G."/>
            <person name="Ruiz-Duenas F.J."/>
            <person name="Serrano A."/>
            <person name="Henrissat B."/>
            <person name="Drula E."/>
            <person name="Hughes K.W."/>
            <person name="Mata J.L."/>
            <person name="Ishikawa N.K."/>
            <person name="Vargas-Isla R."/>
            <person name="Ushijima S."/>
            <person name="Smith C.A."/>
            <person name="Donoghue J."/>
            <person name="Ahrendt S."/>
            <person name="Andreopoulos W."/>
            <person name="He G."/>
            <person name="LaButti K."/>
            <person name="Lipzen A."/>
            <person name="Ng V."/>
            <person name="Riley R."/>
            <person name="Sandor L."/>
            <person name="Barry K."/>
            <person name="Martinez A.T."/>
            <person name="Xiao Y."/>
            <person name="Gibbons J.G."/>
            <person name="Terashima K."/>
            <person name="Grigoriev I.V."/>
            <person name="Hibbett D."/>
        </authorList>
    </citation>
    <scope>NUCLEOTIDE SEQUENCE</scope>
    <source>
        <strain evidence="1">Sp2 HRB7682 ss15</strain>
    </source>
</reference>
<sequence>MTQNQPEPSKSPQFWDSGIMVIFSAVQANSLRCRSKVLDDIFGIPLSTQSQNQGTEVNPIALPASITAEKFESFLMYLNCRGWNEFDDKVAANILNLLDISALLEADGALSYAMSKVVGLNLPAPQLLGLAWRHRAHPQVRDWIEPAVMGLLSTPLRCHSVEQESSIGLAYPIIAKARERIQEARLVLAAIPFQLAPRDVLFPECPDELHQYCEKSWLFFWYQNITVELIHPTKPPLSYSGLVQLVEKTKFENLQEGCKSRTVERMKSYQDYPTVPDVFHAAVSEVVQLFNIPPDKICIHNFRQGDVEVKAWGGEAGDADEVGRFRGGVGGGGVEVESVVEETRVRRFQGLGAEVDGGDMGKAILRWWCRGGGGGGDAGEAISRWCQGGWWRHGWGDFEAEMVVVVLRARLISPTASLKTLWMWIFRSNRDAIEEPEEEYSLRVSQETLDIVSAESELQSEWTGFLENNADQFGTSQSFEAVTNAALHTLSSESQILLIISCGDPLKRSESKVESALTANRARGGDGGGDKVTRFRGLGAEVDGGDMGKAILRWWCRGGGSGGDAGEAILRWWCRGGGGGGDAGEAISRPRWRHGRGDFEVEMVVNSKQNWQQVVMHHV</sequence>
<accession>A0A9W9AZW2</accession>
<dbReference type="EMBL" id="JANVFS010000002">
    <property type="protein sequence ID" value="KAJ4494728.1"/>
    <property type="molecule type" value="Genomic_DNA"/>
</dbReference>
<gene>
    <name evidence="1" type="ORF">C8J55DRAFT_484456</name>
</gene>
<organism evidence="1 2">
    <name type="scientific">Lentinula lateritia</name>
    <dbReference type="NCBI Taxonomy" id="40482"/>
    <lineage>
        <taxon>Eukaryota</taxon>
        <taxon>Fungi</taxon>
        <taxon>Dikarya</taxon>
        <taxon>Basidiomycota</taxon>
        <taxon>Agaricomycotina</taxon>
        <taxon>Agaricomycetes</taxon>
        <taxon>Agaricomycetidae</taxon>
        <taxon>Agaricales</taxon>
        <taxon>Marasmiineae</taxon>
        <taxon>Omphalotaceae</taxon>
        <taxon>Lentinula</taxon>
    </lineage>
</organism>
<name>A0A9W9AZW2_9AGAR</name>
<dbReference type="AlphaFoldDB" id="A0A9W9AZW2"/>
<evidence type="ECO:0000313" key="1">
    <source>
        <dbReference type="EMBL" id="KAJ4494728.1"/>
    </source>
</evidence>
<proteinExistence type="predicted"/>
<protein>
    <submittedName>
        <fullName evidence="1">Uncharacterized protein</fullName>
    </submittedName>
</protein>